<proteinExistence type="predicted"/>
<name>A0A0F8YK51_9ZZZZ</name>
<dbReference type="AlphaFoldDB" id="A0A0F8YK51"/>
<reference evidence="1" key="1">
    <citation type="journal article" date="2015" name="Nature">
        <title>Complex archaea that bridge the gap between prokaryotes and eukaryotes.</title>
        <authorList>
            <person name="Spang A."/>
            <person name="Saw J.H."/>
            <person name="Jorgensen S.L."/>
            <person name="Zaremba-Niedzwiedzka K."/>
            <person name="Martijn J."/>
            <person name="Lind A.E."/>
            <person name="van Eijk R."/>
            <person name="Schleper C."/>
            <person name="Guy L."/>
            <person name="Ettema T.J."/>
        </authorList>
    </citation>
    <scope>NUCLEOTIDE SEQUENCE</scope>
</reference>
<sequence>MYKDIKPDENGTIERVEVERITINPEFSLPELLQLMNASKERKEIEILRIGFEGSLQTKNFTEMGFGKGKKVVIKQTGTGMSIPRKILKISNSYTIEDLINAFDELEDYLISHKHDYSLDIYPVKLALVDKGFSPNYAQHIVVFEKRRKVDKNSEVGYMLKGAQYMPLDAVKLFKAKYNSKKEKYEKSGISSIFLMHPISALKFP</sequence>
<comment type="caution">
    <text evidence="1">The sequence shown here is derived from an EMBL/GenBank/DDBJ whole genome shotgun (WGS) entry which is preliminary data.</text>
</comment>
<feature type="non-terminal residue" evidence="1">
    <location>
        <position position="205"/>
    </location>
</feature>
<dbReference type="EMBL" id="LAZR01065946">
    <property type="protein sequence ID" value="KKK54534.1"/>
    <property type="molecule type" value="Genomic_DNA"/>
</dbReference>
<organism evidence="1">
    <name type="scientific">marine sediment metagenome</name>
    <dbReference type="NCBI Taxonomy" id="412755"/>
    <lineage>
        <taxon>unclassified sequences</taxon>
        <taxon>metagenomes</taxon>
        <taxon>ecological metagenomes</taxon>
    </lineage>
</organism>
<gene>
    <name evidence="1" type="ORF">LCGC14_3083730</name>
</gene>
<accession>A0A0F8YK51</accession>
<protein>
    <submittedName>
        <fullName evidence="1">Uncharacterized protein</fullName>
    </submittedName>
</protein>
<evidence type="ECO:0000313" key="1">
    <source>
        <dbReference type="EMBL" id="KKK54534.1"/>
    </source>
</evidence>